<feature type="binding site" evidence="10">
    <location>
        <position position="174"/>
    </location>
    <ligand>
        <name>2-[(2R,5Z)-2-carboxy-4-methylthiazol-5(2H)-ylidene]ethyl phosphate</name>
        <dbReference type="ChEBI" id="CHEBI:62899"/>
    </ligand>
</feature>
<comment type="pathway">
    <text evidence="2 10 12">Cofactor biosynthesis; thiamine diphosphate biosynthesis; thiamine phosphate from 4-amino-2-methyl-5-diphosphomethylpyrimidine and 4-methyl-5-(2-phosphoethyl)-thiazole: step 1/1.</text>
</comment>
<evidence type="ECO:0000256" key="2">
    <source>
        <dbReference type="ARBA" id="ARBA00005165"/>
    </source>
</evidence>
<evidence type="ECO:0000256" key="5">
    <source>
        <dbReference type="ARBA" id="ARBA00022842"/>
    </source>
</evidence>
<dbReference type="EMBL" id="FOTO01000020">
    <property type="protein sequence ID" value="SFM20017.1"/>
    <property type="molecule type" value="Genomic_DNA"/>
</dbReference>
<dbReference type="InterPro" id="IPR036206">
    <property type="entry name" value="ThiamineP_synth_sf"/>
</dbReference>
<accession>A0A8G2F909</accession>
<feature type="binding site" evidence="10">
    <location>
        <position position="78"/>
    </location>
    <ligand>
        <name>4-amino-2-methyl-5-(diphosphooxymethyl)pyrimidine</name>
        <dbReference type="ChEBI" id="CHEBI:57841"/>
    </ligand>
</feature>
<dbReference type="UniPathway" id="UPA00060">
    <property type="reaction ID" value="UER00141"/>
</dbReference>
<comment type="similarity">
    <text evidence="10 11">Belongs to the thiamine-phosphate synthase family.</text>
</comment>
<dbReference type="Pfam" id="PF02581">
    <property type="entry name" value="TMP-TENI"/>
    <property type="match status" value="1"/>
</dbReference>
<evidence type="ECO:0000256" key="3">
    <source>
        <dbReference type="ARBA" id="ARBA00022679"/>
    </source>
</evidence>
<dbReference type="Gene3D" id="3.20.20.70">
    <property type="entry name" value="Aldolase class I"/>
    <property type="match status" value="1"/>
</dbReference>
<feature type="binding site" evidence="10">
    <location>
        <begin position="143"/>
        <end position="145"/>
    </location>
    <ligand>
        <name>2-[(2R,5Z)-2-carboxy-4-methylthiazol-5(2H)-ylidene]ethyl phosphate</name>
        <dbReference type="ChEBI" id="CHEBI:62899"/>
    </ligand>
</feature>
<evidence type="ECO:0000256" key="12">
    <source>
        <dbReference type="RuleBase" id="RU004253"/>
    </source>
</evidence>
<dbReference type="FunFam" id="3.20.20.70:FF:000096">
    <property type="entry name" value="Thiamine-phosphate synthase"/>
    <property type="match status" value="1"/>
</dbReference>
<comment type="caution">
    <text evidence="14">The sequence shown here is derived from an EMBL/GenBank/DDBJ whole genome shotgun (WGS) entry which is preliminary data.</text>
</comment>
<evidence type="ECO:0000256" key="11">
    <source>
        <dbReference type="RuleBase" id="RU003826"/>
    </source>
</evidence>
<evidence type="ECO:0000256" key="10">
    <source>
        <dbReference type="HAMAP-Rule" id="MF_00097"/>
    </source>
</evidence>
<dbReference type="GO" id="GO:0009229">
    <property type="term" value="P:thiamine diphosphate biosynthetic process"/>
    <property type="evidence" value="ECO:0007669"/>
    <property type="project" value="UniProtKB-UniRule"/>
</dbReference>
<dbReference type="EC" id="2.5.1.3" evidence="10"/>
<evidence type="ECO:0000313" key="15">
    <source>
        <dbReference type="Proteomes" id="UP000199581"/>
    </source>
</evidence>
<feature type="binding site" evidence="10">
    <location>
        <position position="98"/>
    </location>
    <ligand>
        <name>Mg(2+)</name>
        <dbReference type="ChEBI" id="CHEBI:18420"/>
    </ligand>
</feature>
<feature type="binding site" evidence="10">
    <location>
        <begin position="46"/>
        <end position="50"/>
    </location>
    <ligand>
        <name>4-amino-2-methyl-5-(diphosphooxymethyl)pyrimidine</name>
        <dbReference type="ChEBI" id="CHEBI:57841"/>
    </ligand>
</feature>
<protein>
    <recommendedName>
        <fullName evidence="10">Thiamine-phosphate synthase</fullName>
        <shortName evidence="10">TP synthase</shortName>
        <shortName evidence="10">TPS</shortName>
        <ecNumber evidence="10">2.5.1.3</ecNumber>
    </recommendedName>
    <alternativeName>
        <fullName evidence="10">Thiamine-phosphate pyrophosphorylase</fullName>
        <shortName evidence="10">TMP pyrophosphorylase</shortName>
        <shortName evidence="10">TMP-PPase</shortName>
    </alternativeName>
</protein>
<evidence type="ECO:0000256" key="4">
    <source>
        <dbReference type="ARBA" id="ARBA00022723"/>
    </source>
</evidence>
<evidence type="ECO:0000256" key="9">
    <source>
        <dbReference type="ARBA" id="ARBA00047883"/>
    </source>
</evidence>
<dbReference type="SUPFAM" id="SSF51391">
    <property type="entry name" value="Thiamin phosphate synthase"/>
    <property type="match status" value="1"/>
</dbReference>
<dbReference type="GO" id="GO:0000287">
    <property type="term" value="F:magnesium ion binding"/>
    <property type="evidence" value="ECO:0007669"/>
    <property type="project" value="UniProtKB-UniRule"/>
</dbReference>
<evidence type="ECO:0000256" key="1">
    <source>
        <dbReference type="ARBA" id="ARBA00003814"/>
    </source>
</evidence>
<comment type="catalytic activity">
    <reaction evidence="7 10 11">
        <text>4-methyl-5-(2-phosphooxyethyl)-thiazole + 4-amino-2-methyl-5-(diphosphooxymethyl)pyrimidine + H(+) = thiamine phosphate + diphosphate</text>
        <dbReference type="Rhea" id="RHEA:22328"/>
        <dbReference type="ChEBI" id="CHEBI:15378"/>
        <dbReference type="ChEBI" id="CHEBI:33019"/>
        <dbReference type="ChEBI" id="CHEBI:37575"/>
        <dbReference type="ChEBI" id="CHEBI:57841"/>
        <dbReference type="ChEBI" id="CHEBI:58296"/>
        <dbReference type="EC" id="2.5.1.3"/>
    </reaction>
</comment>
<evidence type="ECO:0000256" key="8">
    <source>
        <dbReference type="ARBA" id="ARBA00047851"/>
    </source>
</evidence>
<evidence type="ECO:0000256" key="6">
    <source>
        <dbReference type="ARBA" id="ARBA00022977"/>
    </source>
</evidence>
<keyword evidence="15" id="KW-1185">Reference proteome</keyword>
<dbReference type="HAMAP" id="MF_00097">
    <property type="entry name" value="TMP_synthase"/>
    <property type="match status" value="1"/>
</dbReference>
<comment type="catalytic activity">
    <reaction evidence="9 10 11">
        <text>2-[(2R,5Z)-2-carboxy-4-methylthiazol-5(2H)-ylidene]ethyl phosphate + 4-amino-2-methyl-5-(diphosphooxymethyl)pyrimidine + 2 H(+) = thiamine phosphate + CO2 + diphosphate</text>
        <dbReference type="Rhea" id="RHEA:47844"/>
        <dbReference type="ChEBI" id="CHEBI:15378"/>
        <dbReference type="ChEBI" id="CHEBI:16526"/>
        <dbReference type="ChEBI" id="CHEBI:33019"/>
        <dbReference type="ChEBI" id="CHEBI:37575"/>
        <dbReference type="ChEBI" id="CHEBI:57841"/>
        <dbReference type="ChEBI" id="CHEBI:62899"/>
        <dbReference type="EC" id="2.5.1.3"/>
    </reaction>
</comment>
<dbReference type="AlphaFoldDB" id="A0A8G2F909"/>
<feature type="binding site" evidence="10">
    <location>
        <position position="79"/>
    </location>
    <ligand>
        <name>Mg(2+)</name>
        <dbReference type="ChEBI" id="CHEBI:18420"/>
    </ligand>
</feature>
<keyword evidence="6 10" id="KW-0784">Thiamine biosynthesis</keyword>
<comment type="catalytic activity">
    <reaction evidence="8 10 11">
        <text>2-(2-carboxy-4-methylthiazol-5-yl)ethyl phosphate + 4-amino-2-methyl-5-(diphosphooxymethyl)pyrimidine + 2 H(+) = thiamine phosphate + CO2 + diphosphate</text>
        <dbReference type="Rhea" id="RHEA:47848"/>
        <dbReference type="ChEBI" id="CHEBI:15378"/>
        <dbReference type="ChEBI" id="CHEBI:16526"/>
        <dbReference type="ChEBI" id="CHEBI:33019"/>
        <dbReference type="ChEBI" id="CHEBI:37575"/>
        <dbReference type="ChEBI" id="CHEBI:57841"/>
        <dbReference type="ChEBI" id="CHEBI:62890"/>
        <dbReference type="EC" id="2.5.1.3"/>
    </reaction>
</comment>
<dbReference type="Proteomes" id="UP000199581">
    <property type="component" value="Unassembled WGS sequence"/>
</dbReference>
<dbReference type="InterPro" id="IPR013785">
    <property type="entry name" value="Aldolase_TIM"/>
</dbReference>
<keyword evidence="3 10" id="KW-0808">Transferase</keyword>
<dbReference type="NCBIfam" id="TIGR00693">
    <property type="entry name" value="thiE"/>
    <property type="match status" value="1"/>
</dbReference>
<feature type="binding site" evidence="10">
    <location>
        <begin position="194"/>
        <end position="195"/>
    </location>
    <ligand>
        <name>2-[(2R,5Z)-2-carboxy-4-methylthiazol-5(2H)-ylidene]ethyl phosphate</name>
        <dbReference type="ChEBI" id="CHEBI:62899"/>
    </ligand>
</feature>
<evidence type="ECO:0000259" key="13">
    <source>
        <dbReference type="Pfam" id="PF02581"/>
    </source>
</evidence>
<feature type="binding site" evidence="10">
    <location>
        <position position="146"/>
    </location>
    <ligand>
        <name>4-amino-2-methyl-5-(diphosphooxymethyl)pyrimidine</name>
        <dbReference type="ChEBI" id="CHEBI:57841"/>
    </ligand>
</feature>
<dbReference type="RefSeq" id="WP_092194412.1">
    <property type="nucleotide sequence ID" value="NZ_FOTO01000020.1"/>
</dbReference>
<dbReference type="OrthoDB" id="9810880at2"/>
<proteinExistence type="inferred from homology"/>
<dbReference type="GO" id="GO:0004789">
    <property type="term" value="F:thiamine-phosphate diphosphorylase activity"/>
    <property type="evidence" value="ECO:0007669"/>
    <property type="project" value="UniProtKB-UniRule"/>
</dbReference>
<reference evidence="14 15" key="1">
    <citation type="submission" date="2016-10" db="EMBL/GenBank/DDBJ databases">
        <authorList>
            <person name="Varghese N."/>
            <person name="Submissions S."/>
        </authorList>
    </citation>
    <scope>NUCLEOTIDE SEQUENCE [LARGE SCALE GENOMIC DNA]</scope>
    <source>
        <strain evidence="14 15">DSM 1741</strain>
    </source>
</reference>
<comment type="cofactor">
    <cofactor evidence="10">
        <name>Mg(2+)</name>
        <dbReference type="ChEBI" id="CHEBI:18420"/>
    </cofactor>
    <text evidence="10">Binds 1 Mg(2+) ion per subunit.</text>
</comment>
<organism evidence="14 15">
    <name type="scientific">Desulfomicrobium norvegicum (strain DSM 1741 / NCIMB 8310)</name>
    <name type="common">Desulfovibrio baculatus (strain Norway 4)</name>
    <name type="synonym">Desulfovibrio desulfuricans (strain Norway 4)</name>
    <dbReference type="NCBI Taxonomy" id="52561"/>
    <lineage>
        <taxon>Bacteria</taxon>
        <taxon>Pseudomonadati</taxon>
        <taxon>Thermodesulfobacteriota</taxon>
        <taxon>Desulfovibrionia</taxon>
        <taxon>Desulfovibrionales</taxon>
        <taxon>Desulfomicrobiaceae</taxon>
        <taxon>Desulfomicrobium</taxon>
    </lineage>
</organism>
<gene>
    <name evidence="10" type="primary">thiE</name>
    <name evidence="14" type="ORF">SAMN05421830_12021</name>
</gene>
<sequence length="216" mass="23309">MNGRELVTRLMHEGGLYGLTAEKFSLGRRNADVVRTMLDGGIRIIQYREKTKKMGLKYEECLQLRAMTREAGAAFIVNDDIDLALLTGADGVHVGQEDLPVEAVRALVGEGMAVGLSTHSPEQARAAVSRGADYIGVGPIFATRTKEDVCAPVGFDYLDFVARNIDLPFVAIGGIKEHNIKEVANHGARCMALVTEITAAEDIRGKIAALTNILCP</sequence>
<evidence type="ECO:0000313" key="14">
    <source>
        <dbReference type="EMBL" id="SFM20017.1"/>
    </source>
</evidence>
<feature type="binding site" evidence="10">
    <location>
        <position position="117"/>
    </location>
    <ligand>
        <name>4-amino-2-methyl-5-(diphosphooxymethyl)pyrimidine</name>
        <dbReference type="ChEBI" id="CHEBI:57841"/>
    </ligand>
</feature>
<dbReference type="InterPro" id="IPR022998">
    <property type="entry name" value="ThiamineP_synth_TenI"/>
</dbReference>
<dbReference type="GO" id="GO:0005737">
    <property type="term" value="C:cytoplasm"/>
    <property type="evidence" value="ECO:0007669"/>
    <property type="project" value="TreeGrafter"/>
</dbReference>
<name>A0A8G2F909_DESNO</name>
<comment type="function">
    <text evidence="1 10">Condenses 4-methyl-5-(beta-hydroxyethyl)thiazole monophosphate (THZ-P) and 2-methyl-4-amino-5-hydroxymethyl pyrimidine pyrophosphate (HMP-PP) to form thiamine monophosphate (TMP).</text>
</comment>
<evidence type="ECO:0000256" key="7">
    <source>
        <dbReference type="ARBA" id="ARBA00047334"/>
    </source>
</evidence>
<keyword evidence="5 10" id="KW-0460">Magnesium</keyword>
<dbReference type="InterPro" id="IPR034291">
    <property type="entry name" value="TMP_synthase"/>
</dbReference>
<dbReference type="GO" id="GO:0009228">
    <property type="term" value="P:thiamine biosynthetic process"/>
    <property type="evidence" value="ECO:0007669"/>
    <property type="project" value="UniProtKB-KW"/>
</dbReference>
<dbReference type="PANTHER" id="PTHR20857:SF15">
    <property type="entry name" value="THIAMINE-PHOSPHATE SYNTHASE"/>
    <property type="match status" value="1"/>
</dbReference>
<dbReference type="PANTHER" id="PTHR20857">
    <property type="entry name" value="THIAMINE-PHOSPHATE PYROPHOSPHORYLASE"/>
    <property type="match status" value="1"/>
</dbReference>
<keyword evidence="4 10" id="KW-0479">Metal-binding</keyword>
<feature type="domain" description="Thiamine phosphate synthase/TenI" evidence="13">
    <location>
        <begin position="16"/>
        <end position="197"/>
    </location>
</feature>
<dbReference type="CDD" id="cd00564">
    <property type="entry name" value="TMP_TenI"/>
    <property type="match status" value="1"/>
</dbReference>